<dbReference type="Proteomes" id="UP000602004">
    <property type="component" value="Unassembled WGS sequence"/>
</dbReference>
<evidence type="ECO:0000313" key="3">
    <source>
        <dbReference type="Proteomes" id="UP000602004"/>
    </source>
</evidence>
<organism evidence="2 3">
    <name type="scientific">Paraburkholderia caffeinilytica</name>
    <dbReference type="NCBI Taxonomy" id="1761016"/>
    <lineage>
        <taxon>Bacteria</taxon>
        <taxon>Pseudomonadati</taxon>
        <taxon>Pseudomonadota</taxon>
        <taxon>Betaproteobacteria</taxon>
        <taxon>Burkholderiales</taxon>
        <taxon>Burkholderiaceae</taxon>
        <taxon>Paraburkholderia</taxon>
    </lineage>
</organism>
<gene>
    <name evidence="2" type="ORF">GCM10011400_00410</name>
</gene>
<dbReference type="EMBL" id="BMHL01000001">
    <property type="protein sequence ID" value="GGC17922.1"/>
    <property type="molecule type" value="Genomic_DNA"/>
</dbReference>
<proteinExistence type="predicted"/>
<protein>
    <submittedName>
        <fullName evidence="2">Uncharacterized protein</fullName>
    </submittedName>
</protein>
<evidence type="ECO:0000256" key="1">
    <source>
        <dbReference type="SAM" id="MobiDB-lite"/>
    </source>
</evidence>
<comment type="caution">
    <text evidence="2">The sequence shown here is derived from an EMBL/GenBank/DDBJ whole genome shotgun (WGS) entry which is preliminary data.</text>
</comment>
<name>A0ABQ1L1N3_9BURK</name>
<keyword evidence="3" id="KW-1185">Reference proteome</keyword>
<evidence type="ECO:0000313" key="2">
    <source>
        <dbReference type="EMBL" id="GGC17922.1"/>
    </source>
</evidence>
<reference evidence="3" key="1">
    <citation type="journal article" date="2019" name="Int. J. Syst. Evol. Microbiol.">
        <title>The Global Catalogue of Microorganisms (GCM) 10K type strain sequencing project: providing services to taxonomists for standard genome sequencing and annotation.</title>
        <authorList>
            <consortium name="The Broad Institute Genomics Platform"/>
            <consortium name="The Broad Institute Genome Sequencing Center for Infectious Disease"/>
            <person name="Wu L."/>
            <person name="Ma J."/>
        </authorList>
    </citation>
    <scope>NUCLEOTIDE SEQUENCE [LARGE SCALE GENOMIC DNA]</scope>
    <source>
        <strain evidence="3">CGMCC 1.15103</strain>
    </source>
</reference>
<sequence length="70" mass="7410">MQHRPSEAGEPLQTAAHVEVADQRRDAGGAQFGAAFGVAGEREDMRAWPQQGHAAHADVTAANNQHARPA</sequence>
<feature type="region of interest" description="Disordered" evidence="1">
    <location>
        <begin position="43"/>
        <end position="70"/>
    </location>
</feature>
<feature type="compositionally biased region" description="Polar residues" evidence="1">
    <location>
        <begin position="61"/>
        <end position="70"/>
    </location>
</feature>
<accession>A0ABQ1L1N3</accession>